<feature type="region of interest" description="Disordered" evidence="1">
    <location>
        <begin position="384"/>
        <end position="414"/>
    </location>
</feature>
<dbReference type="Proteomes" id="UP001583177">
    <property type="component" value="Unassembled WGS sequence"/>
</dbReference>
<dbReference type="EMBL" id="JAWRVE010000042">
    <property type="protein sequence ID" value="KAL1869131.1"/>
    <property type="molecule type" value="Genomic_DNA"/>
</dbReference>
<gene>
    <name evidence="2" type="ORF">Daus18300_005667</name>
</gene>
<proteinExistence type="predicted"/>
<feature type="compositionally biased region" description="Basic and acidic residues" evidence="1">
    <location>
        <begin position="384"/>
        <end position="405"/>
    </location>
</feature>
<keyword evidence="3" id="KW-1185">Reference proteome</keyword>
<reference evidence="2 3" key="1">
    <citation type="journal article" date="2024" name="IMA Fungus">
        <title>IMA Genome - F19 : A genome assembly and annotation guide to empower mycologists, including annotated draft genome sequences of Ceratocystis pirilliformis, Diaporthe australafricana, Fusarium ophioides, Paecilomyces lecythidis, and Sporothrix stenoceras.</title>
        <authorList>
            <person name="Aylward J."/>
            <person name="Wilson A.M."/>
            <person name="Visagie C.M."/>
            <person name="Spraker J."/>
            <person name="Barnes I."/>
            <person name="Buitendag C."/>
            <person name="Ceriani C."/>
            <person name="Del Mar Angel L."/>
            <person name="du Plessis D."/>
            <person name="Fuchs T."/>
            <person name="Gasser K."/>
            <person name="Kramer D."/>
            <person name="Li W."/>
            <person name="Munsamy K."/>
            <person name="Piso A."/>
            <person name="Price J.L."/>
            <person name="Sonnekus B."/>
            <person name="Thomas C."/>
            <person name="van der Nest A."/>
            <person name="van Dijk A."/>
            <person name="van Heerden A."/>
            <person name="van Vuuren N."/>
            <person name="Yilmaz N."/>
            <person name="Duong T.A."/>
            <person name="van der Merwe N.A."/>
            <person name="Wingfield M.J."/>
            <person name="Wingfield B.D."/>
        </authorList>
    </citation>
    <scope>NUCLEOTIDE SEQUENCE [LARGE SCALE GENOMIC DNA]</scope>
    <source>
        <strain evidence="2 3">CMW 18300</strain>
    </source>
</reference>
<evidence type="ECO:0000256" key="1">
    <source>
        <dbReference type="SAM" id="MobiDB-lite"/>
    </source>
</evidence>
<evidence type="ECO:0008006" key="4">
    <source>
        <dbReference type="Google" id="ProtNLM"/>
    </source>
</evidence>
<evidence type="ECO:0000313" key="3">
    <source>
        <dbReference type="Proteomes" id="UP001583177"/>
    </source>
</evidence>
<name>A0ABR3WZK9_9PEZI</name>
<protein>
    <recommendedName>
        <fullName evidence="4">F-box domain-containing protein</fullName>
    </recommendedName>
</protein>
<accession>A0ABR3WZK9</accession>
<evidence type="ECO:0000313" key="2">
    <source>
        <dbReference type="EMBL" id="KAL1869131.1"/>
    </source>
</evidence>
<organism evidence="2 3">
    <name type="scientific">Diaporthe australafricana</name>
    <dbReference type="NCBI Taxonomy" id="127596"/>
    <lineage>
        <taxon>Eukaryota</taxon>
        <taxon>Fungi</taxon>
        <taxon>Dikarya</taxon>
        <taxon>Ascomycota</taxon>
        <taxon>Pezizomycotina</taxon>
        <taxon>Sordariomycetes</taxon>
        <taxon>Sordariomycetidae</taxon>
        <taxon>Diaporthales</taxon>
        <taxon>Diaporthaceae</taxon>
        <taxon>Diaporthe</taxon>
    </lineage>
</organism>
<feature type="region of interest" description="Disordered" evidence="1">
    <location>
        <begin position="40"/>
        <end position="63"/>
    </location>
</feature>
<sequence length="534" mass="60297">MSTMPSVYGVTEAEAPALVGPDQPDAEAAGIASADQNGAAQLATARVAPETSDANEEQQPSSLESLPVEIRISILENMPDLKTLGSLIHASPVYFAQYRFSRKSLLCSCLEQDLGREVLVEAYAAFNSRSSKIGPRTIPNRNVTDFVDLYGARRYSGDPAAMLESMSLADIRWLTWFHTLTVKLLATQFSTWALTNLESAAAKATEEQRMQEKPASLKETSTCNTWPSGFSVTEQRRILRAFYRFEIFCHLFSGGQHQSFRHDDIARIFCSQFESWEIEEIGCVYTWIKQRYGEIVAEIKWDLHPNNPKFATDPDFGFEPEGAFTLDRDDDEYVNGTIGHGGLRLALHMFKTKDHDKLVDLMGKYLKRSLRHFFEDCMQDVSQADRRGDDNGFNDRDRAEQRGERMPFTGDDNVSTFSSHNVSLDITTTSGSTPHPADMTENAKEAAAVVSSINAPPLVWVLMWDAKYCNLYGEYVPDEFRRWGYVLWDERRWDSIEGALGLLIRLWASSSQLKMAREDWAWLGGRQPPLVNDD</sequence>
<comment type="caution">
    <text evidence="2">The sequence shown here is derived from an EMBL/GenBank/DDBJ whole genome shotgun (WGS) entry which is preliminary data.</text>
</comment>